<evidence type="ECO:0000313" key="8">
    <source>
        <dbReference type="Proteomes" id="UP001265259"/>
    </source>
</evidence>
<sequence>MSDRITAQIERLGHLGDGIAPGPYFAPRMLPGEVVSAVPEGSRLTQLRIETPSADRIAAPCRHYKACGGCSLQHASDAFVASWKEEVVRTALAAQGLDAPFRDIHVVPPNSRRRATLSGRRLKKGALIGFHAAASDTVTDIPGCLILTPKLLAARAVLAEIVQAGASRSGEVALTVIDAENGIDLSVRGGKPLDRELRTDLARLAGANGIVRFTWNGEPIAQEEPPVVRVDGIAVTPPPGAFLQATASSEAAIRADVAEALSGAERVADLFAGCGTFALPLARSAEVIAVEGERESIDALDAAWRNASGLKKITTIARDLFRRPLLPDELAKVDGIVIDPPRAGAEAQMREIAASNVPVVASVSCSPATFARDAAILVEAGFRIDWLRVVDQFRWSPHVEIVAKLSRG</sequence>
<feature type="binding site" evidence="6">
    <location>
        <position position="244"/>
    </location>
    <ligand>
        <name>S-adenosyl-L-methionine</name>
        <dbReference type="ChEBI" id="CHEBI:59789"/>
    </ligand>
</feature>
<keyword evidence="1" id="KW-0479">Metal-binding</keyword>
<accession>A0ABU3DEG3</accession>
<feature type="binding site" evidence="6">
    <location>
        <position position="291"/>
    </location>
    <ligand>
        <name>S-adenosyl-L-methionine</name>
        <dbReference type="ChEBI" id="CHEBI:59789"/>
    </ligand>
</feature>
<name>A0ABU3DEG3_9RHOB</name>
<evidence type="ECO:0000256" key="6">
    <source>
        <dbReference type="PROSITE-ProRule" id="PRU01024"/>
    </source>
</evidence>
<evidence type="ECO:0000256" key="4">
    <source>
        <dbReference type="ARBA" id="ARBA00022691"/>
    </source>
</evidence>
<evidence type="ECO:0000256" key="5">
    <source>
        <dbReference type="ARBA" id="ARBA00023014"/>
    </source>
</evidence>
<dbReference type="CDD" id="cd02440">
    <property type="entry name" value="AdoMet_MTases"/>
    <property type="match status" value="1"/>
</dbReference>
<protein>
    <submittedName>
        <fullName evidence="7">Class I SAM-dependent RNA methyltransferase</fullName>
    </submittedName>
</protein>
<keyword evidence="3 6" id="KW-0808">Transferase</keyword>
<keyword evidence="2 6" id="KW-0489">Methyltransferase</keyword>
<keyword evidence="8" id="KW-1185">Reference proteome</keyword>
<dbReference type="InterPro" id="IPR029063">
    <property type="entry name" value="SAM-dependent_MTases_sf"/>
</dbReference>
<comment type="similarity">
    <text evidence="6">Belongs to the class I-like SAM-binding methyltransferase superfamily. RNA M5U methyltransferase family.</text>
</comment>
<reference evidence="7 8" key="1">
    <citation type="submission" date="2023-09" db="EMBL/GenBank/DDBJ databases">
        <authorList>
            <person name="Rey-Velasco X."/>
        </authorList>
    </citation>
    <scope>NUCLEOTIDE SEQUENCE [LARGE SCALE GENOMIC DNA]</scope>
    <source>
        <strain evidence="7 8">F158</strain>
    </source>
</reference>
<feature type="binding site" evidence="6">
    <location>
        <position position="271"/>
    </location>
    <ligand>
        <name>S-adenosyl-L-methionine</name>
        <dbReference type="ChEBI" id="CHEBI:59789"/>
    </ligand>
</feature>
<dbReference type="PROSITE" id="PS51687">
    <property type="entry name" value="SAM_MT_RNA_M5U"/>
    <property type="match status" value="1"/>
</dbReference>
<keyword evidence="5" id="KW-0411">Iron-sulfur</keyword>
<dbReference type="InterPro" id="IPR010280">
    <property type="entry name" value="U5_MeTrfase_fam"/>
</dbReference>
<dbReference type="Pfam" id="PF05958">
    <property type="entry name" value="tRNA_U5-meth_tr"/>
    <property type="match status" value="1"/>
</dbReference>
<evidence type="ECO:0000256" key="3">
    <source>
        <dbReference type="ARBA" id="ARBA00022679"/>
    </source>
</evidence>
<comment type="caution">
    <text evidence="7">The sequence shown here is derived from an EMBL/GenBank/DDBJ whole genome shotgun (WGS) entry which is preliminary data.</text>
</comment>
<dbReference type="EMBL" id="JAVRHL010000001">
    <property type="protein sequence ID" value="MDT0681507.1"/>
    <property type="molecule type" value="Genomic_DNA"/>
</dbReference>
<keyword evidence="4 6" id="KW-0949">S-adenosyl-L-methionine</keyword>
<gene>
    <name evidence="7" type="ORF">RM543_02325</name>
</gene>
<evidence type="ECO:0000256" key="2">
    <source>
        <dbReference type="ARBA" id="ARBA00022603"/>
    </source>
</evidence>
<dbReference type="SUPFAM" id="SSF53335">
    <property type="entry name" value="S-adenosyl-L-methionine-dependent methyltransferases"/>
    <property type="match status" value="1"/>
</dbReference>
<dbReference type="Gene3D" id="3.40.50.150">
    <property type="entry name" value="Vaccinia Virus protein VP39"/>
    <property type="match status" value="1"/>
</dbReference>
<dbReference type="GO" id="GO:0032259">
    <property type="term" value="P:methylation"/>
    <property type="evidence" value="ECO:0007669"/>
    <property type="project" value="UniProtKB-KW"/>
</dbReference>
<feature type="binding site" evidence="6">
    <location>
        <position position="339"/>
    </location>
    <ligand>
        <name>S-adenosyl-L-methionine</name>
        <dbReference type="ChEBI" id="CHEBI:59789"/>
    </ligand>
</feature>
<dbReference type="PANTHER" id="PTHR11061:SF49">
    <property type="entry name" value="23S RRNA (URACIL(1939)-C(5))-METHYLTRANSFERASE RLMD"/>
    <property type="match status" value="1"/>
</dbReference>
<keyword evidence="1" id="KW-0004">4Fe-4S</keyword>
<dbReference type="GO" id="GO:0008168">
    <property type="term" value="F:methyltransferase activity"/>
    <property type="evidence" value="ECO:0007669"/>
    <property type="project" value="UniProtKB-KW"/>
</dbReference>
<dbReference type="Proteomes" id="UP001265259">
    <property type="component" value="Unassembled WGS sequence"/>
</dbReference>
<organism evidence="7 8">
    <name type="scientific">Tropicimonas omnivorans</name>
    <dbReference type="NCBI Taxonomy" id="3075590"/>
    <lineage>
        <taxon>Bacteria</taxon>
        <taxon>Pseudomonadati</taxon>
        <taxon>Pseudomonadota</taxon>
        <taxon>Alphaproteobacteria</taxon>
        <taxon>Rhodobacterales</taxon>
        <taxon>Roseobacteraceae</taxon>
        <taxon>Tropicimonas</taxon>
    </lineage>
</organism>
<dbReference type="PANTHER" id="PTHR11061">
    <property type="entry name" value="RNA M5U METHYLTRANSFERASE"/>
    <property type="match status" value="1"/>
</dbReference>
<proteinExistence type="inferred from homology"/>
<dbReference type="Gene3D" id="2.40.50.1070">
    <property type="match status" value="1"/>
</dbReference>
<feature type="active site" description="Nucleophile" evidence="6">
    <location>
        <position position="365"/>
    </location>
</feature>
<evidence type="ECO:0000256" key="1">
    <source>
        <dbReference type="ARBA" id="ARBA00022485"/>
    </source>
</evidence>
<dbReference type="Gene3D" id="2.40.50.140">
    <property type="entry name" value="Nucleic acid-binding proteins"/>
    <property type="match status" value="1"/>
</dbReference>
<dbReference type="InterPro" id="IPR012340">
    <property type="entry name" value="NA-bd_OB-fold"/>
</dbReference>
<keyword evidence="1" id="KW-0408">Iron</keyword>
<dbReference type="RefSeq" id="WP_311689240.1">
    <property type="nucleotide sequence ID" value="NZ_JAVRHL010000001.1"/>
</dbReference>
<evidence type="ECO:0000313" key="7">
    <source>
        <dbReference type="EMBL" id="MDT0681507.1"/>
    </source>
</evidence>